<organism evidence="2 3">
    <name type="scientific">Halogeometricum rufum</name>
    <dbReference type="NCBI Taxonomy" id="553469"/>
    <lineage>
        <taxon>Archaea</taxon>
        <taxon>Methanobacteriati</taxon>
        <taxon>Methanobacteriota</taxon>
        <taxon>Stenosarchaea group</taxon>
        <taxon>Halobacteria</taxon>
        <taxon>Halobacteriales</taxon>
        <taxon>Haloferacaceae</taxon>
        <taxon>Halogeometricum</taxon>
    </lineage>
</organism>
<feature type="transmembrane region" description="Helical" evidence="1">
    <location>
        <begin position="428"/>
        <end position="446"/>
    </location>
</feature>
<reference evidence="3" key="1">
    <citation type="submission" date="2016-10" db="EMBL/GenBank/DDBJ databases">
        <authorList>
            <person name="Varghese N."/>
            <person name="Submissions S."/>
        </authorList>
    </citation>
    <scope>NUCLEOTIDE SEQUENCE [LARGE SCALE GENOMIC DNA]</scope>
    <source>
        <strain evidence="3">CGMCC 1.7736</strain>
    </source>
</reference>
<keyword evidence="1" id="KW-0472">Membrane</keyword>
<evidence type="ECO:0000313" key="3">
    <source>
        <dbReference type="Proteomes" id="UP000198531"/>
    </source>
</evidence>
<feature type="transmembrane region" description="Helical" evidence="1">
    <location>
        <begin position="168"/>
        <end position="188"/>
    </location>
</feature>
<feature type="transmembrane region" description="Helical" evidence="1">
    <location>
        <begin position="62"/>
        <end position="82"/>
    </location>
</feature>
<sequence length="621" mass="68219">MSGTGDSGALSRRSAAGALSKLAGADTRWAVTAGFGLVVVLAYILFSTPPAPAFEMSIYDAYPWYFWALAVLALLIGHYAVLEHVFRERTDGTWRLGVLLILVVEALLLLLPYFRGYPVFGRGDVLTHVGQIQTIMATGVAGQEDIYPNLHFLVVSFSYASDVEAMHLINAISVVISLFSVVASFALVASVYDRTRALLTLPFVTLLIGGTAHVNPSPYPQSVLLVPFVLYLFFMEQQTRSTAVRVALVVVVAAMVIYHPLTTLFLLFVLVVYGIARALHDRELLVGESDDWRSAVGAAPVAHLAVGMFAAWYLDFSQVTKKIQAVVQTFVGSESGTSTLDSYSSTVSETSPALLDVIRIGLVKYGVSGILLTLAGLYTLWVVVSVLRRRPDLDAYRTTFIGGFGLFAGVTVPFLVMDLVVGFGRPLMLARIFAALLAGSLFYAVYRATGWKRAVRVGAYLVLIALVVVSTFGLYYSPYAIQSNHQVTNAELDGAEWTLAYRDSSNPTTQYGINLRRFRDAIYGTAGYSKDEVIPASTTEGPPAHFNYTEHDTLGASYDTDRYMLITRGGRIFYEEMYPDYREFWRFEAEDYARLERDGTVSHVYANGGYDTYLVNATRGG</sequence>
<feature type="transmembrane region" description="Helical" evidence="1">
    <location>
        <begin position="218"/>
        <end position="234"/>
    </location>
</feature>
<evidence type="ECO:0000256" key="1">
    <source>
        <dbReference type="SAM" id="Phobius"/>
    </source>
</evidence>
<feature type="transmembrane region" description="Helical" evidence="1">
    <location>
        <begin position="458"/>
        <end position="476"/>
    </location>
</feature>
<feature type="transmembrane region" description="Helical" evidence="1">
    <location>
        <begin position="399"/>
        <end position="421"/>
    </location>
</feature>
<feature type="transmembrane region" description="Helical" evidence="1">
    <location>
        <begin position="29"/>
        <end position="46"/>
    </location>
</feature>
<accession>A0A1I6J3S1</accession>
<feature type="transmembrane region" description="Helical" evidence="1">
    <location>
        <begin position="365"/>
        <end position="387"/>
    </location>
</feature>
<gene>
    <name evidence="2" type="ORF">SAMN04487947_3996</name>
</gene>
<feature type="transmembrane region" description="Helical" evidence="1">
    <location>
        <begin position="246"/>
        <end position="275"/>
    </location>
</feature>
<proteinExistence type="predicted"/>
<keyword evidence="1" id="KW-0812">Transmembrane</keyword>
<feature type="transmembrane region" description="Helical" evidence="1">
    <location>
        <begin position="195"/>
        <end position="212"/>
    </location>
</feature>
<dbReference type="RefSeq" id="WP_089810977.1">
    <property type="nucleotide sequence ID" value="NZ_FOYT01000006.1"/>
</dbReference>
<feature type="transmembrane region" description="Helical" evidence="1">
    <location>
        <begin position="94"/>
        <end position="114"/>
    </location>
</feature>
<keyword evidence="1" id="KW-1133">Transmembrane helix</keyword>
<name>A0A1I6J3S1_9EURY</name>
<dbReference type="Proteomes" id="UP000198531">
    <property type="component" value="Unassembled WGS sequence"/>
</dbReference>
<evidence type="ECO:0008006" key="4">
    <source>
        <dbReference type="Google" id="ProtNLM"/>
    </source>
</evidence>
<dbReference type="OrthoDB" id="137309at2157"/>
<protein>
    <recommendedName>
        <fullName evidence="4">Dolichyl-phosphate-mannose-protein mannosyltransferase</fullName>
    </recommendedName>
</protein>
<dbReference type="EMBL" id="FOYT01000006">
    <property type="protein sequence ID" value="SFR73521.1"/>
    <property type="molecule type" value="Genomic_DNA"/>
</dbReference>
<dbReference type="AlphaFoldDB" id="A0A1I6J3S1"/>
<evidence type="ECO:0000313" key="2">
    <source>
        <dbReference type="EMBL" id="SFR73521.1"/>
    </source>
</evidence>
<keyword evidence="3" id="KW-1185">Reference proteome</keyword>